<dbReference type="Proteomes" id="UP000886501">
    <property type="component" value="Unassembled WGS sequence"/>
</dbReference>
<dbReference type="EMBL" id="MU118191">
    <property type="protein sequence ID" value="KAF9643741.1"/>
    <property type="molecule type" value="Genomic_DNA"/>
</dbReference>
<evidence type="ECO:0000313" key="1">
    <source>
        <dbReference type="EMBL" id="KAF9643741.1"/>
    </source>
</evidence>
<gene>
    <name evidence="1" type="ORF">BDM02DRAFT_3191278</name>
</gene>
<evidence type="ECO:0000313" key="2">
    <source>
        <dbReference type="Proteomes" id="UP000886501"/>
    </source>
</evidence>
<accession>A0ACB6Z3M8</accession>
<reference evidence="1" key="2">
    <citation type="journal article" date="2020" name="Nat. Commun.">
        <title>Large-scale genome sequencing of mycorrhizal fungi provides insights into the early evolution of symbiotic traits.</title>
        <authorList>
            <person name="Miyauchi S."/>
            <person name="Kiss E."/>
            <person name="Kuo A."/>
            <person name="Drula E."/>
            <person name="Kohler A."/>
            <person name="Sanchez-Garcia M."/>
            <person name="Morin E."/>
            <person name="Andreopoulos B."/>
            <person name="Barry K.W."/>
            <person name="Bonito G."/>
            <person name="Buee M."/>
            <person name="Carver A."/>
            <person name="Chen C."/>
            <person name="Cichocki N."/>
            <person name="Clum A."/>
            <person name="Culley D."/>
            <person name="Crous P.W."/>
            <person name="Fauchery L."/>
            <person name="Girlanda M."/>
            <person name="Hayes R.D."/>
            <person name="Keri Z."/>
            <person name="LaButti K."/>
            <person name="Lipzen A."/>
            <person name="Lombard V."/>
            <person name="Magnuson J."/>
            <person name="Maillard F."/>
            <person name="Murat C."/>
            <person name="Nolan M."/>
            <person name="Ohm R.A."/>
            <person name="Pangilinan J."/>
            <person name="Pereira M.F."/>
            <person name="Perotto S."/>
            <person name="Peter M."/>
            <person name="Pfister S."/>
            <person name="Riley R."/>
            <person name="Sitrit Y."/>
            <person name="Stielow J.B."/>
            <person name="Szollosi G."/>
            <person name="Zifcakova L."/>
            <person name="Stursova M."/>
            <person name="Spatafora J.W."/>
            <person name="Tedersoo L."/>
            <person name="Vaario L.M."/>
            <person name="Yamada A."/>
            <person name="Yan M."/>
            <person name="Wang P."/>
            <person name="Xu J."/>
            <person name="Bruns T."/>
            <person name="Baldrian P."/>
            <person name="Vilgalys R."/>
            <person name="Dunand C."/>
            <person name="Henrissat B."/>
            <person name="Grigoriev I.V."/>
            <person name="Hibbett D."/>
            <person name="Nagy L.G."/>
            <person name="Martin F.M."/>
        </authorList>
    </citation>
    <scope>NUCLEOTIDE SEQUENCE</scope>
    <source>
        <strain evidence="1">P2</strain>
    </source>
</reference>
<sequence length="895" mass="99862">MDHTVDPSVQQHLNVSNFEGKFDVKDFVASISEKLISQSKASSGPFNPTPFIQSFEVAVDQLLQIRKDVQAKTEQMEKNVRVTEREYSKKMQDLNRGFESVGQSFSTMETKMNEVGRTAVRIGEQLESVHQHRERAKAAYDLIDYYNQFSRDDISRLDSLKKEGKEGRRHVAVILRRLVIVAKEVDLPYAEKTREAIDNYCETFEREILNLFDRAYRKGDPKMMHHCAQTLQDFNGGASCVQVYVNQHDFFISRVQHRTFDNDDPIWTALPDADAPAPKSESGLSDLFAEIRTTVGQEAQIVQAVFPNPALVMQVFLQRVFAQSIQQHLEQLLNRTSSSSDLTFLRILQLVHHQTSTLVEDLKAYELPTFVPRSPTDSDINKTFNTSFPTVGHSSVVSASVTTLLETALEELFVPYTEGQRYIEKESKSLGDLYAGHLTAFTRYHERSQKAKSSMLSGVVNRLGAAAAQTSSSGSLTTSAQAAAAFMRLGGITAEKKIDNPNEEPVREEDGQLTLDMAEKMLKWHAEAIGRCVELTAPHDVPKHTFALLRVLADAIGTSYIEMALETSTAALANGDQKTQPSLQPLQVLRSVDLICHLWQQYVTDAIFPLASASVTVRRDMVVFNNQTVSRIEGATNMFLQRMIDSIVAWLSVQLSKQKKNDFAPRNDDLSFARVNTEPCVACCELLEKVGDCARVCLSGKNLEVLLTEVGVAFHSLLLDHLRKFPVNATGGLMLAKDLKSYQDTVATFQISSLSERFEFIRQLGNVFLIQPEILKSYITEGYLGRIDASLLRPYLCQRTDWAQFGSKFYEEDDTLGELASPDPRNSAAGGKGSTVGNLKDRLGMGRLSTMVRDLESLRLSGEGGGMSVMMANFPAGFSPNFNLSSKRSSRNSDP</sequence>
<organism evidence="1 2">
    <name type="scientific">Thelephora ganbajun</name>
    <name type="common">Ganba fungus</name>
    <dbReference type="NCBI Taxonomy" id="370292"/>
    <lineage>
        <taxon>Eukaryota</taxon>
        <taxon>Fungi</taxon>
        <taxon>Dikarya</taxon>
        <taxon>Basidiomycota</taxon>
        <taxon>Agaricomycotina</taxon>
        <taxon>Agaricomycetes</taxon>
        <taxon>Thelephorales</taxon>
        <taxon>Thelephoraceae</taxon>
        <taxon>Thelephora</taxon>
    </lineage>
</organism>
<keyword evidence="2" id="KW-1185">Reference proteome</keyword>
<comment type="caution">
    <text evidence="1">The sequence shown here is derived from an EMBL/GenBank/DDBJ whole genome shotgun (WGS) entry which is preliminary data.</text>
</comment>
<proteinExistence type="predicted"/>
<reference evidence="1" key="1">
    <citation type="submission" date="2019-10" db="EMBL/GenBank/DDBJ databases">
        <authorList>
            <consortium name="DOE Joint Genome Institute"/>
            <person name="Kuo A."/>
            <person name="Miyauchi S."/>
            <person name="Kiss E."/>
            <person name="Drula E."/>
            <person name="Kohler A."/>
            <person name="Sanchez-Garcia M."/>
            <person name="Andreopoulos B."/>
            <person name="Barry K.W."/>
            <person name="Bonito G."/>
            <person name="Buee M."/>
            <person name="Carver A."/>
            <person name="Chen C."/>
            <person name="Cichocki N."/>
            <person name="Clum A."/>
            <person name="Culley D."/>
            <person name="Crous P.W."/>
            <person name="Fauchery L."/>
            <person name="Girlanda M."/>
            <person name="Hayes R."/>
            <person name="Keri Z."/>
            <person name="Labutti K."/>
            <person name="Lipzen A."/>
            <person name="Lombard V."/>
            <person name="Magnuson J."/>
            <person name="Maillard F."/>
            <person name="Morin E."/>
            <person name="Murat C."/>
            <person name="Nolan M."/>
            <person name="Ohm R."/>
            <person name="Pangilinan J."/>
            <person name="Pereira M."/>
            <person name="Perotto S."/>
            <person name="Peter M."/>
            <person name="Riley R."/>
            <person name="Sitrit Y."/>
            <person name="Stielow B."/>
            <person name="Szollosi G."/>
            <person name="Zifcakova L."/>
            <person name="Stursova M."/>
            <person name="Spatafora J.W."/>
            <person name="Tedersoo L."/>
            <person name="Vaario L.-M."/>
            <person name="Yamada A."/>
            <person name="Yan M."/>
            <person name="Wang P."/>
            <person name="Xu J."/>
            <person name="Bruns T."/>
            <person name="Baldrian P."/>
            <person name="Vilgalys R."/>
            <person name="Henrissat B."/>
            <person name="Grigoriev I.V."/>
            <person name="Hibbett D."/>
            <person name="Nagy L.G."/>
            <person name="Martin F.M."/>
        </authorList>
    </citation>
    <scope>NUCLEOTIDE SEQUENCE</scope>
    <source>
        <strain evidence="1">P2</strain>
    </source>
</reference>
<protein>
    <submittedName>
        <fullName evidence="1">Exocyst complex component Sec10</fullName>
    </submittedName>
</protein>
<name>A0ACB6Z3M8_THEGA</name>